<proteinExistence type="predicted"/>
<evidence type="ECO:0000313" key="3">
    <source>
        <dbReference type="Proteomes" id="UP000018208"/>
    </source>
</evidence>
<accession>V6LBZ7</accession>
<dbReference type="Proteomes" id="UP000018208">
    <property type="component" value="Unassembled WGS sequence"/>
</dbReference>
<reference evidence="1 2" key="1">
    <citation type="journal article" date="2014" name="PLoS Genet.">
        <title>The Genome of Spironucleus salmonicida Highlights a Fish Pathogen Adapted to Fluctuating Environments.</title>
        <authorList>
            <person name="Xu F."/>
            <person name="Jerlstrom-Hultqvist J."/>
            <person name="Einarsson E."/>
            <person name="Astvaldsson A."/>
            <person name="Svard S.G."/>
            <person name="Andersson J.O."/>
        </authorList>
    </citation>
    <scope>NUCLEOTIDE SEQUENCE</scope>
    <source>
        <strain evidence="2">ATCC 50377</strain>
    </source>
</reference>
<dbReference type="EMBL" id="AUWU02000003">
    <property type="protein sequence ID" value="KAH0574908.1"/>
    <property type="molecule type" value="Genomic_DNA"/>
</dbReference>
<evidence type="ECO:0000313" key="2">
    <source>
        <dbReference type="EMBL" id="KAH0574908.1"/>
    </source>
</evidence>
<dbReference type="AlphaFoldDB" id="V6LBZ7"/>
<sequence length="201" mass="23198">MKNFIQMHLAKLPVLLPLQPRSIRHLASLDHTDAKDVDWLCTFLLKQNSFHVYQAFQMVDPFNFIFSPQFQVALAQISSQNQLFTLIPEGNFPIIFRLFLCFPNEHLLTIVANYIFDVPDVIFLVKAELDQLDYVSIPADNLTLLLYYISKNQQACSQISGVLTTWINHIKYEDLQPHSEQLLAKIVYNLSDVVIGVEEIM</sequence>
<reference evidence="2" key="2">
    <citation type="submission" date="2020-12" db="EMBL/GenBank/DDBJ databases">
        <title>New Spironucleus salmonicida genome in near-complete chromosomes.</title>
        <authorList>
            <person name="Xu F."/>
            <person name="Kurt Z."/>
            <person name="Jimenez-Gonzalez A."/>
            <person name="Astvaldsson A."/>
            <person name="Andersson J.O."/>
            <person name="Svard S.G."/>
        </authorList>
    </citation>
    <scope>NUCLEOTIDE SEQUENCE</scope>
    <source>
        <strain evidence="2">ATCC 50377</strain>
    </source>
</reference>
<protein>
    <submittedName>
        <fullName evidence="1">Uncharacterized protein</fullName>
    </submittedName>
</protein>
<gene>
    <name evidence="1" type="ORF">SS50377_18292</name>
    <name evidence="2" type="ORF">SS50377_22524</name>
</gene>
<evidence type="ECO:0000313" key="1">
    <source>
        <dbReference type="EMBL" id="EST41987.1"/>
    </source>
</evidence>
<dbReference type="EMBL" id="KI546166">
    <property type="protein sequence ID" value="EST41987.1"/>
    <property type="molecule type" value="Genomic_DNA"/>
</dbReference>
<keyword evidence="3" id="KW-1185">Reference proteome</keyword>
<dbReference type="VEuPathDB" id="GiardiaDB:SS50377_22524"/>
<organism evidence="1">
    <name type="scientific">Spironucleus salmonicida</name>
    <dbReference type="NCBI Taxonomy" id="348837"/>
    <lineage>
        <taxon>Eukaryota</taxon>
        <taxon>Metamonada</taxon>
        <taxon>Diplomonadida</taxon>
        <taxon>Hexamitidae</taxon>
        <taxon>Hexamitinae</taxon>
        <taxon>Spironucleus</taxon>
    </lineage>
</organism>
<name>V6LBZ7_9EUKA</name>